<evidence type="ECO:0000313" key="13">
    <source>
        <dbReference type="EMBL" id="KAF1807487.1"/>
    </source>
</evidence>
<dbReference type="PANTHER" id="PTHR22914">
    <property type="entry name" value="CHITIN SYNTHASE"/>
    <property type="match status" value="1"/>
</dbReference>
<dbReference type="PANTHER" id="PTHR22914:SF41">
    <property type="entry name" value="CHITIN SYNTHASE 7"/>
    <property type="match status" value="1"/>
</dbReference>
<comment type="subcellular location">
    <subcellularLocation>
        <location evidence="1">Cell membrane</location>
        <topology evidence="1">Multi-pass membrane protein</topology>
    </subcellularLocation>
</comment>
<evidence type="ECO:0000256" key="10">
    <source>
        <dbReference type="SAM" id="MobiDB-lite"/>
    </source>
</evidence>
<feature type="domain" description="Chitin synthase 4-like" evidence="12">
    <location>
        <begin position="294"/>
        <end position="376"/>
    </location>
</feature>
<dbReference type="GO" id="GO:0005886">
    <property type="term" value="C:plasma membrane"/>
    <property type="evidence" value="ECO:0007669"/>
    <property type="project" value="UniProtKB-SubCell"/>
</dbReference>
<gene>
    <name evidence="13" type="ORF">FB192DRAFT_1296352</name>
</gene>
<dbReference type="GO" id="GO:0006031">
    <property type="term" value="P:chitin biosynthetic process"/>
    <property type="evidence" value="ECO:0007669"/>
    <property type="project" value="TreeGrafter"/>
</dbReference>
<evidence type="ECO:0000256" key="5">
    <source>
        <dbReference type="ARBA" id="ARBA00022679"/>
    </source>
</evidence>
<feature type="region of interest" description="Disordered" evidence="10">
    <location>
        <begin position="1"/>
        <end position="69"/>
    </location>
</feature>
<keyword evidence="8 11" id="KW-0472">Membrane</keyword>
<keyword evidence="4" id="KW-0328">Glycosyltransferase</keyword>
<dbReference type="Pfam" id="PF22997">
    <property type="entry name" value="CHS4"/>
    <property type="match status" value="1"/>
</dbReference>
<dbReference type="EMBL" id="JAAECE010000001">
    <property type="protein sequence ID" value="KAF1807487.1"/>
    <property type="molecule type" value="Genomic_DNA"/>
</dbReference>
<feature type="region of interest" description="Disordered" evidence="10">
    <location>
        <begin position="983"/>
        <end position="1005"/>
    </location>
</feature>
<evidence type="ECO:0000256" key="1">
    <source>
        <dbReference type="ARBA" id="ARBA00004651"/>
    </source>
</evidence>
<evidence type="ECO:0000313" key="14">
    <source>
        <dbReference type="Proteomes" id="UP000469890"/>
    </source>
</evidence>
<keyword evidence="3" id="KW-1003">Cell membrane</keyword>
<feature type="transmembrane region" description="Helical" evidence="11">
    <location>
        <begin position="882"/>
        <end position="900"/>
    </location>
</feature>
<feature type="transmembrane region" description="Helical" evidence="11">
    <location>
        <begin position="906"/>
        <end position="931"/>
    </location>
</feature>
<keyword evidence="7 11" id="KW-1133">Transmembrane helix</keyword>
<evidence type="ECO:0000256" key="3">
    <source>
        <dbReference type="ARBA" id="ARBA00022475"/>
    </source>
</evidence>
<evidence type="ECO:0000256" key="6">
    <source>
        <dbReference type="ARBA" id="ARBA00022692"/>
    </source>
</evidence>
<keyword evidence="9" id="KW-0325">Glycoprotein</keyword>
<dbReference type="CDD" id="cd04190">
    <property type="entry name" value="Chitin_synth_C"/>
    <property type="match status" value="1"/>
</dbReference>
<dbReference type="GO" id="GO:0030428">
    <property type="term" value="C:cell septum"/>
    <property type="evidence" value="ECO:0007669"/>
    <property type="project" value="TreeGrafter"/>
</dbReference>
<feature type="compositionally biased region" description="Low complexity" evidence="10">
    <location>
        <begin position="1075"/>
        <end position="1088"/>
    </location>
</feature>
<evidence type="ECO:0000256" key="8">
    <source>
        <dbReference type="ARBA" id="ARBA00023136"/>
    </source>
</evidence>
<evidence type="ECO:0000256" key="4">
    <source>
        <dbReference type="ARBA" id="ARBA00022676"/>
    </source>
</evidence>
<accession>A0A8H4BU47</accession>
<protein>
    <recommendedName>
        <fullName evidence="2">chitin synthase</fullName>
        <ecNumber evidence="2">2.4.1.16</ecNumber>
    </recommendedName>
</protein>
<name>A0A8H4BU47_MUCCL</name>
<dbReference type="EC" id="2.4.1.16" evidence="2"/>
<organism evidence="13 14">
    <name type="scientific">Mucor circinelloides f. lusitanicus</name>
    <name type="common">Mucor racemosus var. lusitanicus</name>
    <dbReference type="NCBI Taxonomy" id="29924"/>
    <lineage>
        <taxon>Eukaryota</taxon>
        <taxon>Fungi</taxon>
        <taxon>Fungi incertae sedis</taxon>
        <taxon>Mucoromycota</taxon>
        <taxon>Mucoromycotina</taxon>
        <taxon>Mucoromycetes</taxon>
        <taxon>Mucorales</taxon>
        <taxon>Mucorineae</taxon>
        <taxon>Mucoraceae</taxon>
        <taxon>Mucor</taxon>
    </lineage>
</organism>
<keyword evidence="6 11" id="KW-0812">Transmembrane</keyword>
<sequence length="1096" mass="123829">MAHSPLHGNDQWKISQRANHTTTQPSLSLGRSQSPFSRIDRYRPKSPIIKRDASPQQDGSHGNDDEQFYTPDSILQQQDEIKPVIVQQQTKVVAPEAATANQQDHIPWTWWSGYAFFLTCCIPNWALSALGGKKTKLIQQAWREKIALCSVILLLCICLGFLTFGMRFALCPHERETNTYSFYNQSTGQTELTWRTDITVYGRLYPFDTVNTFLATRYNMTLSRDFEGADLSPLFDADPDRVCSSYVVPPPASTDGYCTVMNPYTTEPTAALNHTCISIHELTSWFTADHLLEFSWDDLKLQLKQPVLPDQQPYLMVLSDTVIDIHAYLVANQSIFGDSVDMLLRQTAGQDATYIFSAWDDAKAAWPCISRIYAAGVISSDTMGCIAYEIVTDFFLAMVVMLMLTRYSMALVFHWWVSRRLTLPGGRSRGIFAWRSIAGGNQFPKKHRPSSNSSSSQDTLIAEPITTTGPKPGRLDLFENDPRHTILFVTCYSEGRESIQSTLDSLAATTYSNSHKLLFIVADGIITGSGNSRPTSEICRDLLTLVDCAVDEEEPAFEYEAIADGVRRVNRARVYTAYYKSVPAILVVKCGTESEAHPSNPKPGNRGKRDSQMILMTFFQKVIFYDTFSPLDYEIFWKMKKLMKRGLSPDKFELVLMVDADTRVDPDSITHMVTAMNNDITLMGLCGETKVANKGASWVTAIQVFEYFISHHYAKAFESIFGGVTCLPGCFSMYRIKAPKHGGWIPILANPDIIQEFNVTTVNTLHAKNLLLLGEDRFLSTLMLRVFPRRQMLFVPQATCRTIVPDSFAVLLSQRRRWINSTVHNLMELALVSDLCGIACLSMQFVVVIDLISSIVLPAAILLLLAFFINLGFTDSPQYQPLFILLATLGLPALLILFTAKKLSYIGWMTIYILALPIWNFVLPIYSFWHFDDFTWGETRKVNEGSTTQHMLAKDEKPTAAATVHLTVDKKLWHVWEQERLKSPANRPQKTKQRVPPPGSPKAAYRATTTVSPLQVATSSPTIYPPMYQHPMYYSIDPRSQHQHLYRNHMHLMPPHHPQPQPIAMYQQLVHPLPQHNSSSSNLQHNPNRGFSATFY</sequence>
<dbReference type="SUPFAM" id="SSF53448">
    <property type="entry name" value="Nucleotide-diphospho-sugar transferases"/>
    <property type="match status" value="1"/>
</dbReference>
<comment type="caution">
    <text evidence="13">The sequence shown here is derived from an EMBL/GenBank/DDBJ whole genome shotgun (WGS) entry which is preliminary data.</text>
</comment>
<evidence type="ECO:0000259" key="12">
    <source>
        <dbReference type="Pfam" id="PF22997"/>
    </source>
</evidence>
<feature type="transmembrane region" description="Helical" evidence="11">
    <location>
        <begin position="108"/>
        <end position="127"/>
    </location>
</feature>
<evidence type="ECO:0000256" key="9">
    <source>
        <dbReference type="ARBA" id="ARBA00023180"/>
    </source>
</evidence>
<proteinExistence type="predicted"/>
<keyword evidence="5" id="KW-0808">Transferase</keyword>
<dbReference type="InterPro" id="IPR054295">
    <property type="entry name" value="CHS4-like_dom"/>
</dbReference>
<evidence type="ECO:0000256" key="2">
    <source>
        <dbReference type="ARBA" id="ARBA00012543"/>
    </source>
</evidence>
<dbReference type="Proteomes" id="UP000469890">
    <property type="component" value="Unassembled WGS sequence"/>
</dbReference>
<feature type="compositionally biased region" description="Basic and acidic residues" evidence="10">
    <location>
        <begin position="38"/>
        <end position="53"/>
    </location>
</feature>
<dbReference type="GO" id="GO:0004100">
    <property type="term" value="F:chitin synthase activity"/>
    <property type="evidence" value="ECO:0007669"/>
    <property type="project" value="UniProtKB-EC"/>
</dbReference>
<feature type="region of interest" description="Disordered" evidence="10">
    <location>
        <begin position="1075"/>
        <end position="1096"/>
    </location>
</feature>
<reference evidence="13 14" key="1">
    <citation type="submission" date="2019-09" db="EMBL/GenBank/DDBJ databases">
        <authorList>
            <consortium name="DOE Joint Genome Institute"/>
            <person name="Mondo S.J."/>
            <person name="Navarro-Mendoza M.I."/>
            <person name="Perez-Arques C."/>
            <person name="Panchal S."/>
            <person name="Nicolas F.E."/>
            <person name="Ganguly P."/>
            <person name="Pangilinan J."/>
            <person name="Grigoriev I."/>
            <person name="Heitman J."/>
            <person name="Sanya K."/>
            <person name="Garre V."/>
        </authorList>
    </citation>
    <scope>NUCLEOTIDE SEQUENCE [LARGE SCALE GENOMIC DNA]</scope>
    <source>
        <strain evidence="13 14">MU402</strain>
    </source>
</reference>
<feature type="transmembrane region" description="Helical" evidence="11">
    <location>
        <begin position="855"/>
        <end position="873"/>
    </location>
</feature>
<dbReference type="AlphaFoldDB" id="A0A8H4BU47"/>
<dbReference type="InterPro" id="IPR029044">
    <property type="entry name" value="Nucleotide-diphossugar_trans"/>
</dbReference>
<feature type="compositionally biased region" description="Polar residues" evidence="10">
    <location>
        <begin position="12"/>
        <end position="36"/>
    </location>
</feature>
<dbReference type="InterPro" id="IPR004835">
    <property type="entry name" value="Chitin_synth"/>
</dbReference>
<feature type="region of interest" description="Disordered" evidence="10">
    <location>
        <begin position="443"/>
        <end position="472"/>
    </location>
</feature>
<feature type="transmembrane region" description="Helical" evidence="11">
    <location>
        <begin position="147"/>
        <end position="170"/>
    </location>
</feature>
<evidence type="ECO:0000256" key="7">
    <source>
        <dbReference type="ARBA" id="ARBA00022989"/>
    </source>
</evidence>
<dbReference type="Pfam" id="PF03142">
    <property type="entry name" value="Chitin_synth_2"/>
    <property type="match status" value="1"/>
</dbReference>
<evidence type="ECO:0000256" key="11">
    <source>
        <dbReference type="SAM" id="Phobius"/>
    </source>
</evidence>